<dbReference type="PANTHER" id="PTHR22952">
    <property type="entry name" value="CAMP-RESPONSE ELEMENT BINDING PROTEIN-RELATED"/>
    <property type="match status" value="1"/>
</dbReference>
<organism evidence="5 6">
    <name type="scientific">Hibiscus sabdariffa</name>
    <name type="common">roselle</name>
    <dbReference type="NCBI Taxonomy" id="183260"/>
    <lineage>
        <taxon>Eukaryota</taxon>
        <taxon>Viridiplantae</taxon>
        <taxon>Streptophyta</taxon>
        <taxon>Embryophyta</taxon>
        <taxon>Tracheophyta</taxon>
        <taxon>Spermatophyta</taxon>
        <taxon>Magnoliopsida</taxon>
        <taxon>eudicotyledons</taxon>
        <taxon>Gunneridae</taxon>
        <taxon>Pentapetalae</taxon>
        <taxon>rosids</taxon>
        <taxon>malvids</taxon>
        <taxon>Malvales</taxon>
        <taxon>Malvaceae</taxon>
        <taxon>Malvoideae</taxon>
        <taxon>Hibiscus</taxon>
    </lineage>
</organism>
<evidence type="ECO:0000259" key="4">
    <source>
        <dbReference type="PROSITE" id="PS00036"/>
    </source>
</evidence>
<dbReference type="PROSITE" id="PS00036">
    <property type="entry name" value="BZIP_BASIC"/>
    <property type="match status" value="1"/>
</dbReference>
<gene>
    <name evidence="5" type="ORF">V6N11_052947</name>
</gene>
<evidence type="ECO:0000256" key="1">
    <source>
        <dbReference type="ARBA" id="ARBA00004123"/>
    </source>
</evidence>
<evidence type="ECO:0000256" key="2">
    <source>
        <dbReference type="ARBA" id="ARBA00023125"/>
    </source>
</evidence>
<reference evidence="5 6" key="1">
    <citation type="journal article" date="2024" name="G3 (Bethesda)">
        <title>Genome assembly of Hibiscus sabdariffa L. provides insights into metabolisms of medicinal natural products.</title>
        <authorList>
            <person name="Kim T."/>
        </authorList>
    </citation>
    <scope>NUCLEOTIDE SEQUENCE [LARGE SCALE GENOMIC DNA]</scope>
    <source>
        <strain evidence="5">TK-2024</strain>
        <tissue evidence="5">Old leaves</tissue>
    </source>
</reference>
<dbReference type="InterPro" id="IPR043452">
    <property type="entry name" value="BZIP46-like"/>
</dbReference>
<dbReference type="InterPro" id="IPR046347">
    <property type="entry name" value="bZIP_sf"/>
</dbReference>
<evidence type="ECO:0000313" key="5">
    <source>
        <dbReference type="EMBL" id="KAK9047089.1"/>
    </source>
</evidence>
<keyword evidence="2" id="KW-0238">DNA-binding</keyword>
<protein>
    <recommendedName>
        <fullName evidence="4">BZIP domain-containing protein</fullName>
    </recommendedName>
</protein>
<keyword evidence="3" id="KW-0539">Nucleus</keyword>
<dbReference type="Gene3D" id="1.20.5.170">
    <property type="match status" value="1"/>
</dbReference>
<evidence type="ECO:0000313" key="6">
    <source>
        <dbReference type="Proteomes" id="UP001396334"/>
    </source>
</evidence>
<sequence length="109" mass="11352">MEGGRLQGGGIGMVGLGGPAAVGVATGSSANQLSSDGIGKSSGDTSAVSPVPYAFNGSLRSRKSCTVEKVAERRQRRMIKNRESAARSRARKEGNMLLIPSNIFIFIVL</sequence>
<dbReference type="SUPFAM" id="SSF57959">
    <property type="entry name" value="Leucine zipper domain"/>
    <property type="match status" value="1"/>
</dbReference>
<keyword evidence="6" id="KW-1185">Reference proteome</keyword>
<dbReference type="EMBL" id="JBBPBN010000001">
    <property type="protein sequence ID" value="KAK9047089.1"/>
    <property type="molecule type" value="Genomic_DNA"/>
</dbReference>
<comment type="subcellular location">
    <subcellularLocation>
        <location evidence="1">Nucleus</location>
    </subcellularLocation>
</comment>
<accession>A0ABR2UCB8</accession>
<comment type="caution">
    <text evidence="5">The sequence shown here is derived from an EMBL/GenBank/DDBJ whole genome shotgun (WGS) entry which is preliminary data.</text>
</comment>
<proteinExistence type="predicted"/>
<name>A0ABR2UCB8_9ROSI</name>
<dbReference type="InterPro" id="IPR004827">
    <property type="entry name" value="bZIP"/>
</dbReference>
<feature type="domain" description="BZIP" evidence="4">
    <location>
        <begin position="76"/>
        <end position="91"/>
    </location>
</feature>
<evidence type="ECO:0000256" key="3">
    <source>
        <dbReference type="ARBA" id="ARBA00023242"/>
    </source>
</evidence>
<dbReference type="PANTHER" id="PTHR22952:SF446">
    <property type="entry name" value="ABSCISIC ACID-INSENSITIVE 5-LIKE PROTEIN 5-RELATED"/>
    <property type="match status" value="1"/>
</dbReference>
<dbReference type="Proteomes" id="UP001396334">
    <property type="component" value="Unassembled WGS sequence"/>
</dbReference>